<dbReference type="GO" id="GO:0004565">
    <property type="term" value="F:beta-galactosidase activity"/>
    <property type="evidence" value="ECO:0007669"/>
    <property type="project" value="UniProtKB-EC"/>
</dbReference>
<keyword evidence="6" id="KW-0862">Zinc</keyword>
<dbReference type="Proteomes" id="UP000199103">
    <property type="component" value="Chromosome I"/>
</dbReference>
<organism evidence="10 11">
    <name type="scientific">Microlunatus soli</name>
    <dbReference type="NCBI Taxonomy" id="630515"/>
    <lineage>
        <taxon>Bacteria</taxon>
        <taxon>Bacillati</taxon>
        <taxon>Actinomycetota</taxon>
        <taxon>Actinomycetes</taxon>
        <taxon>Propionibacteriales</taxon>
        <taxon>Propionibacteriaceae</taxon>
        <taxon>Microlunatus</taxon>
    </lineage>
</organism>
<evidence type="ECO:0000313" key="10">
    <source>
        <dbReference type="EMBL" id="SDS23523.1"/>
    </source>
</evidence>
<keyword evidence="5" id="KW-0378">Hydrolase</keyword>
<dbReference type="GO" id="GO:0009341">
    <property type="term" value="C:beta-galactosidase complex"/>
    <property type="evidence" value="ECO:0007669"/>
    <property type="project" value="InterPro"/>
</dbReference>
<dbReference type="STRING" id="630515.SAMN04489812_1290"/>
<dbReference type="InterPro" id="IPR003476">
    <property type="entry name" value="Glyco_hydro_42"/>
</dbReference>
<dbReference type="GO" id="GO:0005975">
    <property type="term" value="P:carbohydrate metabolic process"/>
    <property type="evidence" value="ECO:0007669"/>
    <property type="project" value="InterPro"/>
</dbReference>
<gene>
    <name evidence="10" type="ORF">SAMN04489812_1290</name>
</gene>
<dbReference type="InterPro" id="IPR013738">
    <property type="entry name" value="Beta_galactosidase_Trimer"/>
</dbReference>
<evidence type="ECO:0000256" key="3">
    <source>
        <dbReference type="ARBA" id="ARBA00012756"/>
    </source>
</evidence>
<sequence>MIAAHGKLSRIPYGAVYFRKSNPPRTDWERDYQVAADDGMTTFRHWFMWSAIETAPGIYDWDDYDRQLDLAAANGIKTIIAEMITAAPEWLYAQRPQGRLVHADGRPFESQLGGSSSTGGFHAMSLDDDVVADAAGRFLTALVTRYRDHPGLGGYDVWNECNYPVDSGYGPATIERFRDWLRARYGELATLGRAWGRYSYSDWDQVQPPHTLAPFTQSIDWLNFQADNAFEWMTWRVDLIKSLDKSHPVTAHGIAASLVSAARNGADDWRSAERVDSYGYTWVASRQGDADWQQLHAVDLTRAASRGKDFWHAEAQGGPLWLQPQVIGRPLDDGRITTAEDLRIWNLTSFCGGARGLLYPRWRPLLNGPLFGAFGPYGMDGSRTDTSAMASTVARWANSDATAGLFASAPIGGEVGIVYLPEAQTHDLLLQGTSDTYTKAVRGAYRGFFDNRIQSDFVHIDDIAQYRLLYLPYPIAMSAAHADSLADWVHSGGSLIVEGLPGYFDDAGWVGTRQPNHGWDTVLGARQADVIFAPDLFHDLTIEAPTGTVPVDAFRQSYQVSTGVVRGHFSDGDAAMIDHVHGEGRTRLIGSFPGLGYHDRPTDAGREFFADSLAWAGIEQHASVTGADLTARIFDGPGGRFLWLLNHTRTDQHGTVRLAGAFLPKGEPTVIWGRDQPSLAADGSLTVRVGRRDALILEIG</sequence>
<evidence type="ECO:0000259" key="9">
    <source>
        <dbReference type="Pfam" id="PF08532"/>
    </source>
</evidence>
<evidence type="ECO:0000256" key="4">
    <source>
        <dbReference type="ARBA" id="ARBA00022723"/>
    </source>
</evidence>
<evidence type="ECO:0000256" key="6">
    <source>
        <dbReference type="ARBA" id="ARBA00022833"/>
    </source>
</evidence>
<dbReference type="Gene3D" id="3.20.20.80">
    <property type="entry name" value="Glycosidases"/>
    <property type="match status" value="1"/>
</dbReference>
<evidence type="ECO:0000256" key="1">
    <source>
        <dbReference type="ARBA" id="ARBA00001412"/>
    </source>
</evidence>
<dbReference type="SUPFAM" id="SSF52317">
    <property type="entry name" value="Class I glutamine amidotransferase-like"/>
    <property type="match status" value="1"/>
</dbReference>
<dbReference type="CDD" id="cd03143">
    <property type="entry name" value="A4_beta-galactosidase_middle_domain"/>
    <property type="match status" value="1"/>
</dbReference>
<dbReference type="PANTHER" id="PTHR36447">
    <property type="entry name" value="BETA-GALACTOSIDASE GANA"/>
    <property type="match status" value="1"/>
</dbReference>
<dbReference type="Gene3D" id="3.40.50.880">
    <property type="match status" value="1"/>
</dbReference>
<dbReference type="PANTHER" id="PTHR36447:SF2">
    <property type="entry name" value="BETA-GALACTOSIDASE YESZ"/>
    <property type="match status" value="1"/>
</dbReference>
<evidence type="ECO:0000259" key="8">
    <source>
        <dbReference type="Pfam" id="PF02449"/>
    </source>
</evidence>
<reference evidence="10 11" key="1">
    <citation type="submission" date="2016-10" db="EMBL/GenBank/DDBJ databases">
        <authorList>
            <person name="de Groot N.N."/>
        </authorList>
    </citation>
    <scope>NUCLEOTIDE SEQUENCE [LARGE SCALE GENOMIC DNA]</scope>
    <source>
        <strain evidence="10 11">DSM 21800</strain>
    </source>
</reference>
<feature type="domain" description="Beta-galactosidase trimerisation" evidence="9">
    <location>
        <begin position="433"/>
        <end position="591"/>
    </location>
</feature>
<dbReference type="AlphaFoldDB" id="A0A1H1QJL2"/>
<dbReference type="GO" id="GO:0046872">
    <property type="term" value="F:metal ion binding"/>
    <property type="evidence" value="ECO:0007669"/>
    <property type="project" value="UniProtKB-KW"/>
</dbReference>
<dbReference type="EMBL" id="LT629772">
    <property type="protein sequence ID" value="SDS23523.1"/>
    <property type="molecule type" value="Genomic_DNA"/>
</dbReference>
<dbReference type="EC" id="3.2.1.23" evidence="3"/>
<proteinExistence type="inferred from homology"/>
<evidence type="ECO:0000256" key="5">
    <source>
        <dbReference type="ARBA" id="ARBA00022801"/>
    </source>
</evidence>
<evidence type="ECO:0000313" key="11">
    <source>
        <dbReference type="Proteomes" id="UP000199103"/>
    </source>
</evidence>
<evidence type="ECO:0000256" key="7">
    <source>
        <dbReference type="ARBA" id="ARBA00023295"/>
    </source>
</evidence>
<dbReference type="InterPro" id="IPR029062">
    <property type="entry name" value="Class_I_gatase-like"/>
</dbReference>
<dbReference type="Pfam" id="PF02449">
    <property type="entry name" value="Glyco_hydro_42"/>
    <property type="match status" value="1"/>
</dbReference>
<dbReference type="InterPro" id="IPR017853">
    <property type="entry name" value="GH"/>
</dbReference>
<name>A0A1H1QJL2_9ACTN</name>
<dbReference type="InterPro" id="IPR013529">
    <property type="entry name" value="Glyco_hydro_42_N"/>
</dbReference>
<comment type="similarity">
    <text evidence="2">Belongs to the glycosyl hydrolase 42 family.</text>
</comment>
<keyword evidence="11" id="KW-1185">Reference proteome</keyword>
<evidence type="ECO:0000256" key="2">
    <source>
        <dbReference type="ARBA" id="ARBA00005940"/>
    </source>
</evidence>
<dbReference type="Pfam" id="PF08532">
    <property type="entry name" value="Glyco_hydro_42M"/>
    <property type="match status" value="1"/>
</dbReference>
<comment type="catalytic activity">
    <reaction evidence="1">
        <text>Hydrolysis of terminal non-reducing beta-D-galactose residues in beta-D-galactosides.</text>
        <dbReference type="EC" id="3.2.1.23"/>
    </reaction>
</comment>
<keyword evidence="7" id="KW-0326">Glycosidase</keyword>
<keyword evidence="4" id="KW-0479">Metal-binding</keyword>
<protein>
    <recommendedName>
        <fullName evidence="3">beta-galactosidase</fullName>
        <ecNumber evidence="3">3.2.1.23</ecNumber>
    </recommendedName>
</protein>
<accession>A0A1H1QJL2</accession>
<feature type="domain" description="Glycoside hydrolase family 42 N-terminal" evidence="8">
    <location>
        <begin position="24"/>
        <end position="364"/>
    </location>
</feature>
<dbReference type="SUPFAM" id="SSF51445">
    <property type="entry name" value="(Trans)glycosidases"/>
    <property type="match status" value="1"/>
</dbReference>
<dbReference type="RefSeq" id="WP_172836083.1">
    <property type="nucleotide sequence ID" value="NZ_LT629772.1"/>
</dbReference>